<evidence type="ECO:0000259" key="1">
    <source>
        <dbReference type="Pfam" id="PF01850"/>
    </source>
</evidence>
<dbReference type="PANTHER" id="PTHR36173">
    <property type="entry name" value="RIBONUCLEASE VAPC16-RELATED"/>
    <property type="match status" value="1"/>
</dbReference>
<evidence type="ECO:0000313" key="3">
    <source>
        <dbReference type="Proteomes" id="UP000270046"/>
    </source>
</evidence>
<protein>
    <submittedName>
        <fullName evidence="2">PIN domain-containing protein</fullName>
    </submittedName>
</protein>
<dbReference type="InterPro" id="IPR029060">
    <property type="entry name" value="PIN-like_dom_sf"/>
</dbReference>
<dbReference type="PANTHER" id="PTHR36173:SF2">
    <property type="entry name" value="RIBONUCLEASE VAPC16"/>
    <property type="match status" value="1"/>
</dbReference>
<sequence>MNYLLDTHAFLWYIDGSTELSSTAKAIVEDKTTVKFISTATLWEVSIKISLNKLNLTLSFESLPDFIASNRFNDLAIEFKHLQQLGKLEHHHRDPFDRLIIA</sequence>
<dbReference type="SUPFAM" id="SSF88723">
    <property type="entry name" value="PIN domain-like"/>
    <property type="match status" value="1"/>
</dbReference>
<dbReference type="Proteomes" id="UP000270046">
    <property type="component" value="Chromosome"/>
</dbReference>
<reference evidence="2 3" key="1">
    <citation type="submission" date="2018-10" db="EMBL/GenBank/DDBJ databases">
        <title>Genome sequencing of Mucilaginibacter sp. HYN0043.</title>
        <authorList>
            <person name="Kim M."/>
            <person name="Yi H."/>
        </authorList>
    </citation>
    <scope>NUCLEOTIDE SEQUENCE [LARGE SCALE GENOMIC DNA]</scope>
    <source>
        <strain evidence="2 3">HYN0043</strain>
    </source>
</reference>
<dbReference type="Gene3D" id="3.40.50.1010">
    <property type="entry name" value="5'-nuclease"/>
    <property type="match status" value="1"/>
</dbReference>
<dbReference type="CDD" id="cd09872">
    <property type="entry name" value="PIN_Sll0205-like"/>
    <property type="match status" value="1"/>
</dbReference>
<dbReference type="OrthoDB" id="9798990at2"/>
<organism evidence="2 3">
    <name type="scientific">Mucilaginibacter celer</name>
    <dbReference type="NCBI Taxonomy" id="2305508"/>
    <lineage>
        <taxon>Bacteria</taxon>
        <taxon>Pseudomonadati</taxon>
        <taxon>Bacteroidota</taxon>
        <taxon>Sphingobacteriia</taxon>
        <taxon>Sphingobacteriales</taxon>
        <taxon>Sphingobacteriaceae</taxon>
        <taxon>Mucilaginibacter</taxon>
    </lineage>
</organism>
<dbReference type="EMBL" id="CP032869">
    <property type="protein sequence ID" value="AYL93996.1"/>
    <property type="molecule type" value="Genomic_DNA"/>
</dbReference>
<dbReference type="InterPro" id="IPR052919">
    <property type="entry name" value="TA_system_RNase"/>
</dbReference>
<feature type="domain" description="PIN" evidence="1">
    <location>
        <begin position="3"/>
        <end position="102"/>
    </location>
</feature>
<dbReference type="InterPro" id="IPR041705">
    <property type="entry name" value="PIN_Sll0205"/>
</dbReference>
<dbReference type="InterPro" id="IPR002716">
    <property type="entry name" value="PIN_dom"/>
</dbReference>
<accession>A0A494VH78</accession>
<dbReference type="KEGG" id="muh:HYN43_001220"/>
<dbReference type="Pfam" id="PF01850">
    <property type="entry name" value="PIN"/>
    <property type="match status" value="1"/>
</dbReference>
<keyword evidence="3" id="KW-1185">Reference proteome</keyword>
<name>A0A494VH78_9SPHI</name>
<evidence type="ECO:0000313" key="2">
    <source>
        <dbReference type="EMBL" id="AYL93996.1"/>
    </source>
</evidence>
<dbReference type="RefSeq" id="WP_119407716.1">
    <property type="nucleotide sequence ID" value="NZ_CP032869.1"/>
</dbReference>
<dbReference type="AlphaFoldDB" id="A0A494VH78"/>
<proteinExistence type="predicted"/>
<gene>
    <name evidence="2" type="ORF">HYN43_001220</name>
</gene>